<evidence type="ECO:0000313" key="2">
    <source>
        <dbReference type="Proteomes" id="UP000672526"/>
    </source>
</evidence>
<dbReference type="RefSeq" id="WP_211610193.1">
    <property type="nucleotide sequence ID" value="NZ_CAJNBK010000002.1"/>
</dbReference>
<accession>A0ABN7KYT7</accession>
<name>A0ABN7KYT7_9BURK</name>
<gene>
    <name evidence="1" type="ORF">R69888_01302</name>
</gene>
<dbReference type="EMBL" id="CAJNBK010000002">
    <property type="protein sequence ID" value="CAE6714380.1"/>
    <property type="molecule type" value="Genomic_DNA"/>
</dbReference>
<sequence length="83" mass="8769">MKISVQHTAPFYDVQSGNATVQTNDGGFSVTFKNDDGIHGCFNLGDTIMIVDGDETLKGVVLSVTRTTLDDAHAVIVDAKLAA</sequence>
<dbReference type="Proteomes" id="UP000672526">
    <property type="component" value="Unassembled WGS sequence"/>
</dbReference>
<evidence type="ECO:0000313" key="1">
    <source>
        <dbReference type="EMBL" id="CAE6714380.1"/>
    </source>
</evidence>
<protein>
    <submittedName>
        <fullName evidence="1">Uncharacterized protein</fullName>
    </submittedName>
</protein>
<comment type="caution">
    <text evidence="1">The sequence shown here is derived from an EMBL/GenBank/DDBJ whole genome shotgun (WGS) entry which is preliminary data.</text>
</comment>
<proteinExistence type="predicted"/>
<reference evidence="1 2" key="1">
    <citation type="submission" date="2021-02" db="EMBL/GenBank/DDBJ databases">
        <authorList>
            <person name="Vanwijnsberghe S."/>
        </authorList>
    </citation>
    <scope>NUCLEOTIDE SEQUENCE [LARGE SCALE GENOMIC DNA]</scope>
    <source>
        <strain evidence="1 2">LMG 31837</strain>
    </source>
</reference>
<keyword evidence="2" id="KW-1185">Reference proteome</keyword>
<organism evidence="1 2">
    <name type="scientific">Paraburkholderia haematera</name>
    <dbReference type="NCBI Taxonomy" id="2793077"/>
    <lineage>
        <taxon>Bacteria</taxon>
        <taxon>Pseudomonadati</taxon>
        <taxon>Pseudomonadota</taxon>
        <taxon>Betaproteobacteria</taxon>
        <taxon>Burkholderiales</taxon>
        <taxon>Burkholderiaceae</taxon>
        <taxon>Paraburkholderia</taxon>
    </lineage>
</organism>